<sequence>MSSKSTSIPPEENTQYQVLKEGGYNHMQGFMHLGMHNDDDVQEAKEILGRFEEYDRAHADGKTGETDTESDSSSDSDSSSKSCVEHGAVAEYDEDDEDNEDDSDGETSYPVEGEYAHFEWGLDEPEFEGYPARSDSEQEYDFHHGDHHDEPADEDYGDCNDDGDDW</sequence>
<evidence type="ECO:0000256" key="1">
    <source>
        <dbReference type="SAM" id="MobiDB-lite"/>
    </source>
</evidence>
<feature type="compositionally biased region" description="Basic and acidic residues" evidence="1">
    <location>
        <begin position="37"/>
        <end position="65"/>
    </location>
</feature>
<evidence type="ECO:0000313" key="2">
    <source>
        <dbReference type="EMBL" id="KAL2824867.1"/>
    </source>
</evidence>
<feature type="region of interest" description="Disordered" evidence="1">
    <location>
        <begin position="37"/>
        <end position="166"/>
    </location>
</feature>
<feature type="compositionally biased region" description="Basic and acidic residues" evidence="1">
    <location>
        <begin position="134"/>
        <end position="150"/>
    </location>
</feature>
<evidence type="ECO:0000313" key="3">
    <source>
        <dbReference type="Proteomes" id="UP001610335"/>
    </source>
</evidence>
<dbReference type="EMBL" id="JBFXLS010000040">
    <property type="protein sequence ID" value="KAL2824867.1"/>
    <property type="molecule type" value="Genomic_DNA"/>
</dbReference>
<feature type="region of interest" description="Disordered" evidence="1">
    <location>
        <begin position="1"/>
        <end position="21"/>
    </location>
</feature>
<feature type="compositionally biased region" description="Polar residues" evidence="1">
    <location>
        <begin position="1"/>
        <end position="17"/>
    </location>
</feature>
<gene>
    <name evidence="2" type="ORF">BDW59DRAFT_162063</name>
</gene>
<keyword evidence="3" id="KW-1185">Reference proteome</keyword>
<dbReference type="Proteomes" id="UP001610335">
    <property type="component" value="Unassembled WGS sequence"/>
</dbReference>
<comment type="caution">
    <text evidence="2">The sequence shown here is derived from an EMBL/GenBank/DDBJ whole genome shotgun (WGS) entry which is preliminary data.</text>
</comment>
<name>A0ABR4IB57_9EURO</name>
<organism evidence="2 3">
    <name type="scientific">Aspergillus cavernicola</name>
    <dbReference type="NCBI Taxonomy" id="176166"/>
    <lineage>
        <taxon>Eukaryota</taxon>
        <taxon>Fungi</taxon>
        <taxon>Dikarya</taxon>
        <taxon>Ascomycota</taxon>
        <taxon>Pezizomycotina</taxon>
        <taxon>Eurotiomycetes</taxon>
        <taxon>Eurotiomycetidae</taxon>
        <taxon>Eurotiales</taxon>
        <taxon>Aspergillaceae</taxon>
        <taxon>Aspergillus</taxon>
        <taxon>Aspergillus subgen. Nidulantes</taxon>
    </lineage>
</organism>
<reference evidence="2 3" key="1">
    <citation type="submission" date="2024-07" db="EMBL/GenBank/DDBJ databases">
        <title>Section-level genome sequencing and comparative genomics of Aspergillus sections Usti and Cavernicolus.</title>
        <authorList>
            <consortium name="Lawrence Berkeley National Laboratory"/>
            <person name="Nybo J.L."/>
            <person name="Vesth T.C."/>
            <person name="Theobald S."/>
            <person name="Frisvad J.C."/>
            <person name="Larsen T.O."/>
            <person name="Kjaerboelling I."/>
            <person name="Rothschild-Mancinelli K."/>
            <person name="Lyhne E.K."/>
            <person name="Kogle M.E."/>
            <person name="Barry K."/>
            <person name="Clum A."/>
            <person name="Na H."/>
            <person name="Ledsgaard L."/>
            <person name="Lin J."/>
            <person name="Lipzen A."/>
            <person name="Kuo A."/>
            <person name="Riley R."/>
            <person name="Mondo S."/>
            <person name="LaButti K."/>
            <person name="Haridas S."/>
            <person name="Pangalinan J."/>
            <person name="Salamov A.A."/>
            <person name="Simmons B.A."/>
            <person name="Magnuson J.K."/>
            <person name="Chen J."/>
            <person name="Drula E."/>
            <person name="Henrissat B."/>
            <person name="Wiebenga A."/>
            <person name="Lubbers R.J."/>
            <person name="Gomes A.C."/>
            <person name="Makela M.R."/>
            <person name="Stajich J."/>
            <person name="Grigoriev I.V."/>
            <person name="Mortensen U.H."/>
            <person name="De vries R.P."/>
            <person name="Baker S.E."/>
            <person name="Andersen M.R."/>
        </authorList>
    </citation>
    <scope>NUCLEOTIDE SEQUENCE [LARGE SCALE GENOMIC DNA]</scope>
    <source>
        <strain evidence="2 3">CBS 600.67</strain>
    </source>
</reference>
<accession>A0ABR4IB57</accession>
<feature type="compositionally biased region" description="Acidic residues" evidence="1">
    <location>
        <begin position="91"/>
        <end position="105"/>
    </location>
</feature>
<proteinExistence type="predicted"/>
<protein>
    <submittedName>
        <fullName evidence="2">Uncharacterized protein</fullName>
    </submittedName>
</protein>
<feature type="compositionally biased region" description="Acidic residues" evidence="1">
    <location>
        <begin position="151"/>
        <end position="166"/>
    </location>
</feature>